<evidence type="ECO:0000256" key="1">
    <source>
        <dbReference type="SAM" id="Phobius"/>
    </source>
</evidence>
<dbReference type="AlphaFoldDB" id="A0A418PRP7"/>
<organism evidence="2 3">
    <name type="scientific">Algoriphagus lacus</name>
    <dbReference type="NCBI Taxonomy" id="2056311"/>
    <lineage>
        <taxon>Bacteria</taxon>
        <taxon>Pseudomonadati</taxon>
        <taxon>Bacteroidota</taxon>
        <taxon>Cytophagia</taxon>
        <taxon>Cytophagales</taxon>
        <taxon>Cyclobacteriaceae</taxon>
        <taxon>Algoriphagus</taxon>
    </lineage>
</organism>
<reference evidence="2 3" key="1">
    <citation type="submission" date="2018-09" db="EMBL/GenBank/DDBJ databases">
        <authorList>
            <person name="Wang X."/>
            <person name="Du Z."/>
        </authorList>
    </citation>
    <scope>NUCLEOTIDE SEQUENCE [LARGE SCALE GENOMIC DNA]</scope>
    <source>
        <strain evidence="2 3">N3</strain>
    </source>
</reference>
<evidence type="ECO:0000313" key="2">
    <source>
        <dbReference type="EMBL" id="RIW15553.1"/>
    </source>
</evidence>
<keyword evidence="3" id="KW-1185">Reference proteome</keyword>
<gene>
    <name evidence="2" type="ORF">D0X99_08975</name>
</gene>
<protein>
    <submittedName>
        <fullName evidence="2">Uncharacterized protein</fullName>
    </submittedName>
</protein>
<keyword evidence="1" id="KW-0472">Membrane</keyword>
<dbReference type="EMBL" id="QXML01000004">
    <property type="protein sequence ID" value="RIW15553.1"/>
    <property type="molecule type" value="Genomic_DNA"/>
</dbReference>
<accession>A0A418PRP7</accession>
<evidence type="ECO:0000313" key="3">
    <source>
        <dbReference type="Proteomes" id="UP000283522"/>
    </source>
</evidence>
<keyword evidence="1" id="KW-1133">Transmembrane helix</keyword>
<feature type="transmembrane region" description="Helical" evidence="1">
    <location>
        <begin position="135"/>
        <end position="155"/>
    </location>
</feature>
<proteinExistence type="predicted"/>
<keyword evidence="1" id="KW-0812">Transmembrane</keyword>
<name>A0A418PRP7_9BACT</name>
<sequence>MKDWQKSISKGSQFFQNFIHLKKLPSETKMKRNAMITRLLLISQLMWSCQSYKSIEKVTVPSNPNYSRVENISRQLSHLKEGDLISVTMENEVTTELIFKSISRDTLNATFQKPKTEIATKVPLGRIQEIKVERFDLVFTLAVNVALAIATYFFISSMVWDASGV</sequence>
<dbReference type="Proteomes" id="UP000283522">
    <property type="component" value="Unassembled WGS sequence"/>
</dbReference>
<comment type="caution">
    <text evidence="2">The sequence shown here is derived from an EMBL/GenBank/DDBJ whole genome shotgun (WGS) entry which is preliminary data.</text>
</comment>